<sequence length="175" mass="18828">MKGDGDGWAAGPNGAAMWGKNGAAGILLLAGHDGEDLDSWTMLMQHRAHWTNNGGTWALPGGARDSHESAADAALREAHEETGINATEVEILKAVVTAGPFPKDPQRPELPGEWSYTTVIARTIDGEELETTANNESLELRWVALSEVAEMPLMPAFHKAWPQLRALLGELAMTH</sequence>
<dbReference type="GO" id="GO:0016787">
    <property type="term" value="F:hydrolase activity"/>
    <property type="evidence" value="ECO:0007669"/>
    <property type="project" value="UniProtKB-KW"/>
</dbReference>
<dbReference type="PANTHER" id="PTHR43046">
    <property type="entry name" value="GDP-MANNOSE MANNOSYL HYDROLASE"/>
    <property type="match status" value="1"/>
</dbReference>
<dbReference type="PROSITE" id="PS51462">
    <property type="entry name" value="NUDIX"/>
    <property type="match status" value="1"/>
</dbReference>
<reference evidence="6 7" key="1">
    <citation type="submission" date="2013-02" db="EMBL/GenBank/DDBJ databases">
        <title>The complete genome sequence of Corynebacterium callunae DSM 20147.</title>
        <authorList>
            <person name="Ruckert C."/>
            <person name="Albersmeier A."/>
            <person name="Kalinowski J."/>
        </authorList>
    </citation>
    <scope>NUCLEOTIDE SEQUENCE [LARGE SCALE GENOMIC DNA]</scope>
    <source>
        <strain evidence="6 7">DSM 20147</strain>
    </source>
</reference>
<gene>
    <name evidence="6" type="ORF">H924_11615</name>
</gene>
<evidence type="ECO:0000256" key="1">
    <source>
        <dbReference type="ARBA" id="ARBA00001946"/>
    </source>
</evidence>
<evidence type="ECO:0000313" key="6">
    <source>
        <dbReference type="EMBL" id="AGG67751.1"/>
    </source>
</evidence>
<evidence type="ECO:0000256" key="3">
    <source>
        <dbReference type="ARBA" id="ARBA00022801"/>
    </source>
</evidence>
<dbReference type="SUPFAM" id="SSF55811">
    <property type="entry name" value="Nudix"/>
    <property type="match status" value="1"/>
</dbReference>
<protein>
    <submittedName>
        <fullName evidence="6">Mutator MutT3</fullName>
    </submittedName>
</protein>
<dbReference type="eggNOG" id="COG1051">
    <property type="taxonomic scope" value="Bacteria"/>
</dbReference>
<evidence type="ECO:0000259" key="5">
    <source>
        <dbReference type="PROSITE" id="PS51462"/>
    </source>
</evidence>
<dbReference type="Pfam" id="PF00293">
    <property type="entry name" value="NUDIX"/>
    <property type="match status" value="1"/>
</dbReference>
<dbReference type="STRING" id="1121353.H924_11615"/>
<evidence type="ECO:0000256" key="2">
    <source>
        <dbReference type="ARBA" id="ARBA00005582"/>
    </source>
</evidence>
<dbReference type="Proteomes" id="UP000011760">
    <property type="component" value="Chromosome"/>
</dbReference>
<dbReference type="PANTHER" id="PTHR43046:SF2">
    <property type="entry name" value="8-OXO-DGTP DIPHOSPHATASE-RELATED"/>
    <property type="match status" value="1"/>
</dbReference>
<dbReference type="InterPro" id="IPR000086">
    <property type="entry name" value="NUDIX_hydrolase_dom"/>
</dbReference>
<dbReference type="HOGENOM" id="CLU_083334_2_0_11"/>
<comment type="similarity">
    <text evidence="2 4">Belongs to the Nudix hydrolase family.</text>
</comment>
<dbReference type="KEGG" id="ccn:H924_11615"/>
<dbReference type="InterPro" id="IPR020476">
    <property type="entry name" value="Nudix_hydrolase"/>
</dbReference>
<name>M1TU38_9CORY</name>
<dbReference type="RefSeq" id="WP_015652177.1">
    <property type="nucleotide sequence ID" value="NC_020506.1"/>
</dbReference>
<keyword evidence="7" id="KW-1185">Reference proteome</keyword>
<accession>M1TU38</accession>
<dbReference type="PRINTS" id="PR00502">
    <property type="entry name" value="NUDIXFAMILY"/>
</dbReference>
<organism evidence="6 7">
    <name type="scientific">Corynebacterium callunae DSM 20147</name>
    <dbReference type="NCBI Taxonomy" id="1121353"/>
    <lineage>
        <taxon>Bacteria</taxon>
        <taxon>Bacillati</taxon>
        <taxon>Actinomycetota</taxon>
        <taxon>Actinomycetes</taxon>
        <taxon>Mycobacteriales</taxon>
        <taxon>Corynebacteriaceae</taxon>
        <taxon>Corynebacterium</taxon>
    </lineage>
</organism>
<dbReference type="PATRIC" id="fig|1121353.3.peg.2372"/>
<dbReference type="PROSITE" id="PS00893">
    <property type="entry name" value="NUDIX_BOX"/>
    <property type="match status" value="1"/>
</dbReference>
<dbReference type="InterPro" id="IPR015797">
    <property type="entry name" value="NUDIX_hydrolase-like_dom_sf"/>
</dbReference>
<dbReference type="InterPro" id="IPR020084">
    <property type="entry name" value="NUDIX_hydrolase_CS"/>
</dbReference>
<keyword evidence="3 4" id="KW-0378">Hydrolase</keyword>
<evidence type="ECO:0000313" key="7">
    <source>
        <dbReference type="Proteomes" id="UP000011760"/>
    </source>
</evidence>
<dbReference type="EMBL" id="CP004354">
    <property type="protein sequence ID" value="AGG67751.1"/>
    <property type="molecule type" value="Genomic_DNA"/>
</dbReference>
<comment type="cofactor">
    <cofactor evidence="1">
        <name>Mg(2+)</name>
        <dbReference type="ChEBI" id="CHEBI:18420"/>
    </cofactor>
</comment>
<dbReference type="OrthoDB" id="3404294at2"/>
<proteinExistence type="inferred from homology"/>
<feature type="domain" description="Nudix hydrolase" evidence="5">
    <location>
        <begin position="19"/>
        <end position="168"/>
    </location>
</feature>
<dbReference type="Gene3D" id="3.90.79.10">
    <property type="entry name" value="Nucleoside Triphosphate Pyrophosphohydrolase"/>
    <property type="match status" value="1"/>
</dbReference>
<evidence type="ECO:0000256" key="4">
    <source>
        <dbReference type="RuleBase" id="RU003476"/>
    </source>
</evidence>
<dbReference type="AlphaFoldDB" id="M1TU38"/>